<organism evidence="1">
    <name type="scientific">Siphoviridae sp. ctwhn18</name>
    <dbReference type="NCBI Taxonomy" id="2825733"/>
    <lineage>
        <taxon>Viruses</taxon>
        <taxon>Duplodnaviria</taxon>
        <taxon>Heunggongvirae</taxon>
        <taxon>Uroviricota</taxon>
        <taxon>Caudoviricetes</taxon>
    </lineage>
</organism>
<name>A0A8S5NYS4_9CAUD</name>
<proteinExistence type="predicted"/>
<sequence length="110" mass="13116">MDNITKQLQGCSKAELIEVIMEMKRHSIGIGVTWESVIANARLRTLEDKMDEIPQRQEKLHEKMNAIPKERRVIWDSETREILNEFQKSNDKYVKLSKLHDKIFDETYRK</sequence>
<reference evidence="1" key="1">
    <citation type="journal article" date="2021" name="Proc. Natl. Acad. Sci. U.S.A.">
        <title>A Catalog of Tens of Thousands of Viruses from Human Metagenomes Reveals Hidden Associations with Chronic Diseases.</title>
        <authorList>
            <person name="Tisza M.J."/>
            <person name="Buck C.B."/>
        </authorList>
    </citation>
    <scope>NUCLEOTIDE SEQUENCE</scope>
    <source>
        <strain evidence="1">Ctwhn18</strain>
    </source>
</reference>
<evidence type="ECO:0000313" key="1">
    <source>
        <dbReference type="EMBL" id="DAD99881.1"/>
    </source>
</evidence>
<dbReference type="EMBL" id="BK015295">
    <property type="protein sequence ID" value="DAD99881.1"/>
    <property type="molecule type" value="Genomic_DNA"/>
</dbReference>
<accession>A0A8S5NYS4</accession>
<protein>
    <submittedName>
        <fullName evidence="1">Uncharacterized protein</fullName>
    </submittedName>
</protein>